<gene>
    <name evidence="2" type="ORF">IW261DRAFT_1574069</name>
</gene>
<organism evidence="2 3">
    <name type="scientific">Armillaria novae-zelandiae</name>
    <dbReference type="NCBI Taxonomy" id="153914"/>
    <lineage>
        <taxon>Eukaryota</taxon>
        <taxon>Fungi</taxon>
        <taxon>Dikarya</taxon>
        <taxon>Basidiomycota</taxon>
        <taxon>Agaricomycotina</taxon>
        <taxon>Agaricomycetes</taxon>
        <taxon>Agaricomycetidae</taxon>
        <taxon>Agaricales</taxon>
        <taxon>Marasmiineae</taxon>
        <taxon>Physalacriaceae</taxon>
        <taxon>Armillaria</taxon>
    </lineage>
</organism>
<proteinExistence type="predicted"/>
<keyword evidence="3" id="KW-1185">Reference proteome</keyword>
<evidence type="ECO:0000313" key="3">
    <source>
        <dbReference type="Proteomes" id="UP001175227"/>
    </source>
</evidence>
<evidence type="ECO:0000313" key="2">
    <source>
        <dbReference type="EMBL" id="KAK0467465.1"/>
    </source>
</evidence>
<dbReference type="EMBL" id="JAUEPR010000076">
    <property type="protein sequence ID" value="KAK0467465.1"/>
    <property type="molecule type" value="Genomic_DNA"/>
</dbReference>
<feature type="region of interest" description="Disordered" evidence="1">
    <location>
        <begin position="88"/>
        <end position="194"/>
    </location>
</feature>
<dbReference type="AlphaFoldDB" id="A0AA39NKW5"/>
<evidence type="ECO:0000256" key="1">
    <source>
        <dbReference type="SAM" id="MobiDB-lite"/>
    </source>
</evidence>
<feature type="compositionally biased region" description="Basic and acidic residues" evidence="1">
    <location>
        <begin position="134"/>
        <end position="144"/>
    </location>
</feature>
<name>A0AA39NKW5_9AGAR</name>
<protein>
    <submittedName>
        <fullName evidence="2">Uncharacterized protein</fullName>
    </submittedName>
</protein>
<reference evidence="2" key="1">
    <citation type="submission" date="2023-06" db="EMBL/GenBank/DDBJ databases">
        <authorList>
            <consortium name="Lawrence Berkeley National Laboratory"/>
            <person name="Ahrendt S."/>
            <person name="Sahu N."/>
            <person name="Indic B."/>
            <person name="Wong-Bajracharya J."/>
            <person name="Merenyi Z."/>
            <person name="Ke H.-M."/>
            <person name="Monk M."/>
            <person name="Kocsube S."/>
            <person name="Drula E."/>
            <person name="Lipzen A."/>
            <person name="Balint B."/>
            <person name="Henrissat B."/>
            <person name="Andreopoulos B."/>
            <person name="Martin F.M."/>
            <person name="Harder C.B."/>
            <person name="Rigling D."/>
            <person name="Ford K.L."/>
            <person name="Foster G.D."/>
            <person name="Pangilinan J."/>
            <person name="Papanicolaou A."/>
            <person name="Barry K."/>
            <person name="LaButti K."/>
            <person name="Viragh M."/>
            <person name="Koriabine M."/>
            <person name="Yan M."/>
            <person name="Riley R."/>
            <person name="Champramary S."/>
            <person name="Plett K.L."/>
            <person name="Tsai I.J."/>
            <person name="Slot J."/>
            <person name="Sipos G."/>
            <person name="Plett J."/>
            <person name="Nagy L.G."/>
            <person name="Grigoriev I.V."/>
        </authorList>
    </citation>
    <scope>NUCLEOTIDE SEQUENCE</scope>
    <source>
        <strain evidence="2">ICMP 16352</strain>
    </source>
</reference>
<sequence>MTPSFLVVKAVIISLCKDPATTANNNLDQFQEYAGYLEHYKRELIQDKELKDSVFRTRTAIEKEHHTNASKQPIHRVLKAITGWIQSEHSQVTDGPPAGAPTGPRHDPKSAGPTTHSKGKAPHSDSNVESIKMAVDEHSRETSRSSRSSKARSHDASVGDKRKESSKDDPSCCIFCGGNTHPPSECPERAHSSS</sequence>
<dbReference type="Proteomes" id="UP001175227">
    <property type="component" value="Unassembled WGS sequence"/>
</dbReference>
<feature type="compositionally biased region" description="Basic and acidic residues" evidence="1">
    <location>
        <begin position="152"/>
        <end position="170"/>
    </location>
</feature>
<accession>A0AA39NKW5</accession>
<comment type="caution">
    <text evidence="2">The sequence shown here is derived from an EMBL/GenBank/DDBJ whole genome shotgun (WGS) entry which is preliminary data.</text>
</comment>